<evidence type="ECO:0000313" key="2">
    <source>
        <dbReference type="Proteomes" id="UP000032266"/>
    </source>
</evidence>
<dbReference type="AlphaFoldDB" id="A0A0C5VG62"/>
<organism evidence="1 2">
    <name type="scientific">Gynuella sunshinyii YC6258</name>
    <dbReference type="NCBI Taxonomy" id="1445510"/>
    <lineage>
        <taxon>Bacteria</taxon>
        <taxon>Pseudomonadati</taxon>
        <taxon>Pseudomonadota</taxon>
        <taxon>Gammaproteobacteria</taxon>
        <taxon>Oceanospirillales</taxon>
        <taxon>Saccharospirillaceae</taxon>
        <taxon>Gynuella</taxon>
    </lineage>
</organism>
<dbReference type="KEGG" id="gsn:YC6258_01549"/>
<dbReference type="EMBL" id="CP007142">
    <property type="protein sequence ID" value="AJQ93597.1"/>
    <property type="molecule type" value="Genomic_DNA"/>
</dbReference>
<reference evidence="1 2" key="1">
    <citation type="submission" date="2014-01" db="EMBL/GenBank/DDBJ databases">
        <title>Full genme sequencing of cellulolytic bacterium Gynuella sunshinyii YC6258T gen. nov., sp. nov.</title>
        <authorList>
            <person name="Khan H."/>
            <person name="Chung E.J."/>
            <person name="Chung Y.R."/>
        </authorList>
    </citation>
    <scope>NUCLEOTIDE SEQUENCE [LARGE SCALE GENOMIC DNA]</scope>
    <source>
        <strain evidence="1 2">YC6258</strain>
    </source>
</reference>
<sequence length="42" mass="4651">MVAGGSNHNVSAGFIGYSNLLTESYEKLQFFYQYPFDTVAPS</sequence>
<dbReference type="Proteomes" id="UP000032266">
    <property type="component" value="Chromosome"/>
</dbReference>
<name>A0A0C5VG62_9GAMM</name>
<dbReference type="HOGENOM" id="CLU_3252272_0_0_6"/>
<keyword evidence="2" id="KW-1185">Reference proteome</keyword>
<dbReference type="STRING" id="1445510.YC6258_01549"/>
<gene>
    <name evidence="1" type="ORF">YC6258_01549</name>
</gene>
<evidence type="ECO:0000313" key="1">
    <source>
        <dbReference type="EMBL" id="AJQ93597.1"/>
    </source>
</evidence>
<accession>A0A0C5VG62</accession>
<protein>
    <submittedName>
        <fullName evidence="1">Uncharacterized protein</fullName>
    </submittedName>
</protein>
<proteinExistence type="predicted"/>